<comment type="cofactor">
    <cofactor evidence="1">
        <name>Zn(2+)</name>
        <dbReference type="ChEBI" id="CHEBI:29105"/>
    </cofactor>
</comment>
<dbReference type="AlphaFoldDB" id="A0A3B0C541"/>
<keyword evidence="2" id="KW-0479">Metal-binding</keyword>
<dbReference type="PANTHER" id="PTHR43189">
    <property type="entry name" value="ZINC-TYPE ALCOHOL DEHYDROGENASE-LIKE PROTEIN C1198.01-RELATED"/>
    <property type="match status" value="1"/>
</dbReference>
<dbReference type="SUPFAM" id="SSF51735">
    <property type="entry name" value="NAD(P)-binding Rossmann-fold domains"/>
    <property type="match status" value="1"/>
</dbReference>
<dbReference type="RefSeq" id="WP_120749289.1">
    <property type="nucleotide sequence ID" value="NZ_RBAH01000016.1"/>
</dbReference>
<sequence>MKAVVIKNGTDKQYVTVTDIPAPEAIGPDQVLIRVLSVGLDGTDREIVQDRYGVLPEGAEQMIIGHELLGTIERAGEASGFSPGQLVTALVRRPCGDPACLPCGSGQQDFCETARYTERGIRAADGFLCEYVVEQASYVVLLPDDCAPYGVLVEPQSIVEKVWNQVALIQQRVRWVPRTALITGSGPLGILTALTSRSLGLETHVWSRSGSDSVNAEFVRRCGAHYHEAGESDRPDLDAAGGEAKLFAGGMDEFVSGLGIRPDMIWECSGHTPLTFEAMKLLAPNGVLAVLGVTSGRGRMNIPCDVLNQEIVLKNKCIIGSVNASRHDFETAIRRLQTIEASFPGLLTGLLTQKLGIEQVPNLDFSKITVKAVVEMAPPVSDKRMTASK</sequence>
<evidence type="ECO:0000259" key="5">
    <source>
        <dbReference type="Pfam" id="PF08240"/>
    </source>
</evidence>
<dbReference type="GO" id="GO:0046872">
    <property type="term" value="F:metal ion binding"/>
    <property type="evidence" value="ECO:0007669"/>
    <property type="project" value="UniProtKB-KW"/>
</dbReference>
<dbReference type="SUPFAM" id="SSF50129">
    <property type="entry name" value="GroES-like"/>
    <property type="match status" value="1"/>
</dbReference>
<evidence type="ECO:0000256" key="1">
    <source>
        <dbReference type="ARBA" id="ARBA00001947"/>
    </source>
</evidence>
<feature type="domain" description="Alcohol dehydrogenase-like N-terminal" evidence="5">
    <location>
        <begin position="27"/>
        <end position="144"/>
    </location>
</feature>
<keyword evidence="4" id="KW-0560">Oxidoreductase</keyword>
<dbReference type="Proteomes" id="UP000282311">
    <property type="component" value="Unassembled WGS sequence"/>
</dbReference>
<evidence type="ECO:0000256" key="2">
    <source>
        <dbReference type="ARBA" id="ARBA00022723"/>
    </source>
</evidence>
<dbReference type="InterPro" id="IPR036291">
    <property type="entry name" value="NAD(P)-bd_dom_sf"/>
</dbReference>
<feature type="domain" description="Glucose dehydrogenase C-terminal" evidence="6">
    <location>
        <begin position="259"/>
        <end position="376"/>
    </location>
</feature>
<evidence type="ECO:0000256" key="3">
    <source>
        <dbReference type="ARBA" id="ARBA00022833"/>
    </source>
</evidence>
<evidence type="ECO:0000313" key="7">
    <source>
        <dbReference type="EMBL" id="RKN79234.1"/>
    </source>
</evidence>
<dbReference type="GO" id="GO:0016491">
    <property type="term" value="F:oxidoreductase activity"/>
    <property type="evidence" value="ECO:0007669"/>
    <property type="project" value="UniProtKB-KW"/>
</dbReference>
<dbReference type="InterPro" id="IPR013154">
    <property type="entry name" value="ADH-like_N"/>
</dbReference>
<gene>
    <name evidence="7" type="ORF">D7M11_21380</name>
</gene>
<dbReference type="Gene3D" id="3.40.50.720">
    <property type="entry name" value="NAD(P)-binding Rossmann-like Domain"/>
    <property type="match status" value="1"/>
</dbReference>
<reference evidence="7 8" key="1">
    <citation type="journal article" date="2007" name="Int. J. Syst. Evol. Microbiol.">
        <title>Paenibacillus ginsengarvi sp. nov., isolated from soil from ginseng cultivation.</title>
        <authorList>
            <person name="Yoon M.H."/>
            <person name="Ten L.N."/>
            <person name="Im W.T."/>
        </authorList>
    </citation>
    <scope>NUCLEOTIDE SEQUENCE [LARGE SCALE GENOMIC DNA]</scope>
    <source>
        <strain evidence="7 8">KCTC 13059</strain>
    </source>
</reference>
<dbReference type="InterPro" id="IPR031640">
    <property type="entry name" value="Glu_dehyd_C"/>
</dbReference>
<dbReference type="CDD" id="cd08230">
    <property type="entry name" value="glucose_DH"/>
    <property type="match status" value="1"/>
</dbReference>
<dbReference type="InterPro" id="IPR011032">
    <property type="entry name" value="GroES-like_sf"/>
</dbReference>
<comment type="caution">
    <text evidence="7">The sequence shown here is derived from an EMBL/GenBank/DDBJ whole genome shotgun (WGS) entry which is preliminary data.</text>
</comment>
<dbReference type="OrthoDB" id="9809185at2"/>
<proteinExistence type="predicted"/>
<keyword evidence="8" id="KW-1185">Reference proteome</keyword>
<name>A0A3B0C541_9BACL</name>
<accession>A0A3B0C541</accession>
<dbReference type="Pfam" id="PF16912">
    <property type="entry name" value="Glu_dehyd_C"/>
    <property type="match status" value="2"/>
</dbReference>
<evidence type="ECO:0000256" key="4">
    <source>
        <dbReference type="ARBA" id="ARBA00023002"/>
    </source>
</evidence>
<protein>
    <submittedName>
        <fullName evidence="7">Glucose dehydrogenase</fullName>
    </submittedName>
</protein>
<evidence type="ECO:0000259" key="6">
    <source>
        <dbReference type="Pfam" id="PF16912"/>
    </source>
</evidence>
<dbReference type="PANTHER" id="PTHR43189:SF2">
    <property type="entry name" value="GLUCOSE 1-DEHYDROGENASE"/>
    <property type="match status" value="1"/>
</dbReference>
<keyword evidence="3" id="KW-0862">Zinc</keyword>
<evidence type="ECO:0000313" key="8">
    <source>
        <dbReference type="Proteomes" id="UP000282311"/>
    </source>
</evidence>
<organism evidence="7 8">
    <name type="scientific">Paenibacillus ginsengarvi</name>
    <dbReference type="NCBI Taxonomy" id="400777"/>
    <lineage>
        <taxon>Bacteria</taxon>
        <taxon>Bacillati</taxon>
        <taxon>Bacillota</taxon>
        <taxon>Bacilli</taxon>
        <taxon>Bacillales</taxon>
        <taxon>Paenibacillaceae</taxon>
        <taxon>Paenibacillus</taxon>
    </lineage>
</organism>
<feature type="domain" description="Glucose dehydrogenase C-terminal" evidence="6">
    <location>
        <begin position="147"/>
        <end position="238"/>
    </location>
</feature>
<dbReference type="EMBL" id="RBAH01000016">
    <property type="protein sequence ID" value="RKN79234.1"/>
    <property type="molecule type" value="Genomic_DNA"/>
</dbReference>
<dbReference type="Pfam" id="PF08240">
    <property type="entry name" value="ADH_N"/>
    <property type="match status" value="1"/>
</dbReference>
<dbReference type="Gene3D" id="3.90.180.10">
    <property type="entry name" value="Medium-chain alcohol dehydrogenases, catalytic domain"/>
    <property type="match status" value="1"/>
</dbReference>